<evidence type="ECO:0000313" key="2">
    <source>
        <dbReference type="Proteomes" id="UP001330749"/>
    </source>
</evidence>
<proteinExistence type="predicted"/>
<dbReference type="RefSeq" id="WP_327969126.1">
    <property type="nucleotide sequence ID" value="NZ_JARMQG010000254.1"/>
</dbReference>
<accession>A0ABU6NDW7</accession>
<evidence type="ECO:0000313" key="1">
    <source>
        <dbReference type="EMBL" id="MED3564012.1"/>
    </source>
</evidence>
<reference evidence="1 2" key="1">
    <citation type="submission" date="2023-03" db="EMBL/GenBank/DDBJ databases">
        <title>Bacillus Genome Sequencing.</title>
        <authorList>
            <person name="Dunlap C."/>
        </authorList>
    </citation>
    <scope>NUCLEOTIDE SEQUENCE [LARGE SCALE GENOMIC DNA]</scope>
    <source>
        <strain evidence="1 2">B-14544</strain>
    </source>
</reference>
<organism evidence="1 2">
    <name type="scientific">Bacillus xiapuensis</name>
    <dbReference type="NCBI Taxonomy" id="2014075"/>
    <lineage>
        <taxon>Bacteria</taxon>
        <taxon>Bacillati</taxon>
        <taxon>Bacillota</taxon>
        <taxon>Bacilli</taxon>
        <taxon>Bacillales</taxon>
        <taxon>Bacillaceae</taxon>
        <taxon>Bacillus</taxon>
    </lineage>
</organism>
<comment type="caution">
    <text evidence="1">The sequence shown here is derived from an EMBL/GenBank/DDBJ whole genome shotgun (WGS) entry which is preliminary data.</text>
</comment>
<protein>
    <submittedName>
        <fullName evidence="1">Uncharacterized protein</fullName>
    </submittedName>
</protein>
<gene>
    <name evidence="1" type="ORF">P4447_16430</name>
</gene>
<keyword evidence="2" id="KW-1185">Reference proteome</keyword>
<dbReference type="Proteomes" id="UP001330749">
    <property type="component" value="Unassembled WGS sequence"/>
</dbReference>
<sequence>MKADGEYITDLVRKLDEAPIDFKGFRFRVLGQFCRKRPGFLFFYFLIFTITDFELSEENMVPI</sequence>
<name>A0ABU6NDW7_9BACI</name>
<dbReference type="EMBL" id="JARMQG010000254">
    <property type="protein sequence ID" value="MED3564012.1"/>
    <property type="molecule type" value="Genomic_DNA"/>
</dbReference>